<dbReference type="EMBL" id="BK016167">
    <property type="protein sequence ID" value="DAF99529.1"/>
    <property type="molecule type" value="Genomic_DNA"/>
</dbReference>
<organism evidence="2">
    <name type="scientific">Siphoviridae sp. cthHz3</name>
    <dbReference type="NCBI Taxonomy" id="2825614"/>
    <lineage>
        <taxon>Viruses</taxon>
        <taxon>Duplodnaviria</taxon>
        <taxon>Heunggongvirae</taxon>
        <taxon>Uroviricota</taxon>
        <taxon>Caudoviricetes</taxon>
    </lineage>
</organism>
<proteinExistence type="predicted"/>
<keyword evidence="1" id="KW-0812">Transmembrane</keyword>
<evidence type="ECO:0000256" key="1">
    <source>
        <dbReference type="SAM" id="Phobius"/>
    </source>
</evidence>
<keyword evidence="1" id="KW-0472">Membrane</keyword>
<evidence type="ECO:0000313" key="2">
    <source>
        <dbReference type="EMBL" id="DAF99529.1"/>
    </source>
</evidence>
<name>A0A8S5UYH4_9CAUD</name>
<protein>
    <submittedName>
        <fullName evidence="2">Uncharacterized protein</fullName>
    </submittedName>
</protein>
<accession>A0A8S5UYH4</accession>
<sequence>MKWSEYFSLAAVFISFLALVVPIMRLQQKAKVLEILSVPTFSWSTWIYVVVSNQSTAPLSIHGGSLDGIRVYRHKHYFADRPGEGKQYSSEFPVKIPPQSSAGILMEFVDRTKHPLDRSSKIELVLNADRHPLKKTFVINHTSVRAETALQEI</sequence>
<reference evidence="2" key="1">
    <citation type="journal article" date="2021" name="Proc. Natl. Acad. Sci. U.S.A.">
        <title>A Catalog of Tens of Thousands of Viruses from Human Metagenomes Reveals Hidden Associations with Chronic Diseases.</title>
        <authorList>
            <person name="Tisza M.J."/>
            <person name="Buck C.B."/>
        </authorList>
    </citation>
    <scope>NUCLEOTIDE SEQUENCE</scope>
    <source>
        <strain evidence="2">CthHz3</strain>
    </source>
</reference>
<keyword evidence="1" id="KW-1133">Transmembrane helix</keyword>
<feature type="transmembrane region" description="Helical" evidence="1">
    <location>
        <begin position="6"/>
        <end position="24"/>
    </location>
</feature>